<gene>
    <name evidence="5" type="ORF">KIL84_011305</name>
</gene>
<evidence type="ECO:0000256" key="3">
    <source>
        <dbReference type="ARBA" id="ARBA00023134"/>
    </source>
</evidence>
<dbReference type="SUPFAM" id="SSF52540">
    <property type="entry name" value="P-loop containing nucleoside triphosphate hydrolases"/>
    <property type="match status" value="1"/>
</dbReference>
<comment type="similarity">
    <text evidence="1">Belongs to the TRAFAC class TrmE-Era-EngA-EngB-Septin-like GTPase superfamily. AIG1/Toc34/Toc159-like paraseptin GTPase family. IAN subfamily.</text>
</comment>
<keyword evidence="3" id="KW-0342">GTP-binding</keyword>
<feature type="domain" description="AIG1-type G" evidence="4">
    <location>
        <begin position="16"/>
        <end position="218"/>
    </location>
</feature>
<protein>
    <recommendedName>
        <fullName evidence="4">AIG1-type G domain-containing protein</fullName>
    </recommendedName>
</protein>
<dbReference type="AlphaFoldDB" id="A0A9D3XD57"/>
<dbReference type="Proteomes" id="UP000827986">
    <property type="component" value="Unassembled WGS sequence"/>
</dbReference>
<evidence type="ECO:0000313" key="5">
    <source>
        <dbReference type="EMBL" id="KAH1177603.1"/>
    </source>
</evidence>
<organism evidence="5 6">
    <name type="scientific">Mauremys mutica</name>
    <name type="common">yellowpond turtle</name>
    <dbReference type="NCBI Taxonomy" id="74926"/>
    <lineage>
        <taxon>Eukaryota</taxon>
        <taxon>Metazoa</taxon>
        <taxon>Chordata</taxon>
        <taxon>Craniata</taxon>
        <taxon>Vertebrata</taxon>
        <taxon>Euteleostomi</taxon>
        <taxon>Archelosauria</taxon>
        <taxon>Testudinata</taxon>
        <taxon>Testudines</taxon>
        <taxon>Cryptodira</taxon>
        <taxon>Durocryptodira</taxon>
        <taxon>Testudinoidea</taxon>
        <taxon>Geoemydidae</taxon>
        <taxon>Geoemydinae</taxon>
        <taxon>Mauremys</taxon>
    </lineage>
</organism>
<accession>A0A9D3XD57</accession>
<evidence type="ECO:0000313" key="6">
    <source>
        <dbReference type="Proteomes" id="UP000827986"/>
    </source>
</evidence>
<evidence type="ECO:0000259" key="4">
    <source>
        <dbReference type="PROSITE" id="PS51720"/>
    </source>
</evidence>
<name>A0A9D3XD57_9SAUR</name>
<dbReference type="FunFam" id="3.40.50.300:FF:000366">
    <property type="entry name" value="GTPase, IMAP family member 2"/>
    <property type="match status" value="1"/>
</dbReference>
<reference evidence="5" key="1">
    <citation type="submission" date="2021-09" db="EMBL/GenBank/DDBJ databases">
        <title>The genome of Mauremys mutica provides insights into the evolution of semi-aquatic lifestyle.</title>
        <authorList>
            <person name="Gong S."/>
            <person name="Gao Y."/>
        </authorList>
    </citation>
    <scope>NUCLEOTIDE SEQUENCE</scope>
    <source>
        <strain evidence="5">MM-2020</strain>
        <tissue evidence="5">Muscle</tissue>
    </source>
</reference>
<dbReference type="Pfam" id="PF04548">
    <property type="entry name" value="AIG1"/>
    <property type="match status" value="1"/>
</dbReference>
<dbReference type="InterPro" id="IPR045058">
    <property type="entry name" value="GIMA/IAN/Toc"/>
</dbReference>
<dbReference type="InterPro" id="IPR027417">
    <property type="entry name" value="P-loop_NTPase"/>
</dbReference>
<keyword evidence="2" id="KW-0547">Nucleotide-binding</keyword>
<proteinExistence type="inferred from homology"/>
<dbReference type="PANTHER" id="PTHR10903">
    <property type="entry name" value="GTPASE, IMAP FAMILY MEMBER-RELATED"/>
    <property type="match status" value="1"/>
</dbReference>
<keyword evidence="6" id="KW-1185">Reference proteome</keyword>
<dbReference type="PROSITE" id="PS51720">
    <property type="entry name" value="G_AIG1"/>
    <property type="match status" value="1"/>
</dbReference>
<sequence length="226" mass="25286">MMYSTAPGCGDKYTGETELRIVLVGKGASGISATGNMILGEKVFESKISLQPITRKCSTGSRNWMGRKILVVDTPGLYSLTVPNEVISQEIRRCVSLSSPGPHAIILVQQLGRVTQEDKETFKLIKSIFGVKTTRYMIILFTRKEDLGHYTLHEYIPECDIELQRLITECGNRCCAFNNRAEGAEQDAQVSELIAVIDKMVQENGGSFYTNDTYRSRFLPRFTAKK</sequence>
<dbReference type="Gene3D" id="3.40.50.300">
    <property type="entry name" value="P-loop containing nucleotide triphosphate hydrolases"/>
    <property type="match status" value="1"/>
</dbReference>
<evidence type="ECO:0000256" key="2">
    <source>
        <dbReference type="ARBA" id="ARBA00022741"/>
    </source>
</evidence>
<comment type="caution">
    <text evidence="5">The sequence shown here is derived from an EMBL/GenBank/DDBJ whole genome shotgun (WGS) entry which is preliminary data.</text>
</comment>
<dbReference type="EMBL" id="JAHDVG010000474">
    <property type="protein sequence ID" value="KAH1177603.1"/>
    <property type="molecule type" value="Genomic_DNA"/>
</dbReference>
<dbReference type="GO" id="GO:0005525">
    <property type="term" value="F:GTP binding"/>
    <property type="evidence" value="ECO:0007669"/>
    <property type="project" value="UniProtKB-KW"/>
</dbReference>
<evidence type="ECO:0000256" key="1">
    <source>
        <dbReference type="ARBA" id="ARBA00008535"/>
    </source>
</evidence>
<dbReference type="InterPro" id="IPR006703">
    <property type="entry name" value="G_AIG1"/>
</dbReference>
<dbReference type="CDD" id="cd01852">
    <property type="entry name" value="AIG1"/>
    <property type="match status" value="1"/>
</dbReference>
<dbReference type="PANTHER" id="PTHR10903:SF170">
    <property type="entry name" value="GTPASE IMAP FAMILY MEMBER 7"/>
    <property type="match status" value="1"/>
</dbReference>